<dbReference type="InterPro" id="IPR011990">
    <property type="entry name" value="TPR-like_helical_dom_sf"/>
</dbReference>
<evidence type="ECO:0000259" key="12">
    <source>
        <dbReference type="PROSITE" id="PS50109"/>
    </source>
</evidence>
<comment type="catalytic activity">
    <reaction evidence="1">
        <text>ATP + protein L-histidine = ADP + protein N-phospho-L-histidine.</text>
        <dbReference type="EC" id="2.7.13.3"/>
    </reaction>
</comment>
<sequence length="656" mass="75290">MNHSFVKKPTTYLALLFLFLVGGLSVYGQQEKIDQLKKDLLKNNLTDSAKIKVFGDLGWYYGNINIDSSFFFTKKGLELSIETKNQQGLGQSYNDLGIIFYRTSQYDDAIINYKKSLNFRKKLNDSVGVAGLYSKIAITFQQMDVLDSALFYNKKATTIYEALKMDRFVDTNLSNAANIYLNLQHYPKALEIQLEVLEKRKKRNNVLELAESHVNIGNIYQKLLDFENCKKYYDIAEKLGEENNLIRLLSPLYNNYGNIYRSEGNIKEALKYYEKAYAIRKTLDDEHGIASVTGNLAVLYLEEGKINLASFYFYTSIAKAKKVKAKKIESNAYKSLAILKSYQKELDSAFWYQTKFNELETELNSEKVIKQIAEIETKYETEKKEKEIAVQKEQLLKNELLIKNKNLYAILITSALLILGIISFGYYKRNQFKKKQLQKEIDLKDALSAIKTQNRLQEQRLRISRDLHDNIGSQLTFIISSIDNLKYVSKDIGEKLSTKLSEISLFTSDTIFQLRDTIWAMNKNEITFDDIHTRVLSFVEKAKTAAPNTSFNVDNKVDREFSFTSIAGINVFRVLQEAINNAIKYAEATEINILLTTKNDHFCIEICDNGKGFDIKTVTLGNGLSNMEKRMQEIDGTIQIDATENKGTCIELLLNK</sequence>
<dbReference type="InterPro" id="IPR005467">
    <property type="entry name" value="His_kinase_dom"/>
</dbReference>
<dbReference type="InterPro" id="IPR003594">
    <property type="entry name" value="HATPase_dom"/>
</dbReference>
<keyword evidence="9" id="KW-0802">TPR repeat</keyword>
<gene>
    <name evidence="13" type="ORF">GCM10011416_04630</name>
</gene>
<keyword evidence="3" id="KW-0597">Phosphoprotein</keyword>
<dbReference type="InterPro" id="IPR019734">
    <property type="entry name" value="TPR_rpt"/>
</dbReference>
<protein>
    <recommendedName>
        <fullName evidence="2">histidine kinase</fullName>
        <ecNumber evidence="2">2.7.13.3</ecNumber>
    </recommendedName>
</protein>
<dbReference type="GO" id="GO:0046983">
    <property type="term" value="F:protein dimerization activity"/>
    <property type="evidence" value="ECO:0007669"/>
    <property type="project" value="InterPro"/>
</dbReference>
<keyword evidence="5" id="KW-0547">Nucleotide-binding</keyword>
<evidence type="ECO:0000256" key="4">
    <source>
        <dbReference type="ARBA" id="ARBA00022679"/>
    </source>
</evidence>
<keyword evidence="11" id="KW-0812">Transmembrane</keyword>
<dbReference type="InterPro" id="IPR036890">
    <property type="entry name" value="HATPase_C_sf"/>
</dbReference>
<evidence type="ECO:0000256" key="7">
    <source>
        <dbReference type="ARBA" id="ARBA00022840"/>
    </source>
</evidence>
<dbReference type="RefSeq" id="WP_188597656.1">
    <property type="nucleotide sequence ID" value="NZ_BMJW01000001.1"/>
</dbReference>
<evidence type="ECO:0000256" key="1">
    <source>
        <dbReference type="ARBA" id="ARBA00000085"/>
    </source>
</evidence>
<dbReference type="Pfam" id="PF07730">
    <property type="entry name" value="HisKA_3"/>
    <property type="match status" value="1"/>
</dbReference>
<dbReference type="EC" id="2.7.13.3" evidence="2"/>
<evidence type="ECO:0000313" key="14">
    <source>
        <dbReference type="Proteomes" id="UP000633278"/>
    </source>
</evidence>
<dbReference type="SUPFAM" id="SSF48452">
    <property type="entry name" value="TPR-like"/>
    <property type="match status" value="2"/>
</dbReference>
<dbReference type="InterPro" id="IPR011712">
    <property type="entry name" value="Sig_transdc_His_kin_sub3_dim/P"/>
</dbReference>
<evidence type="ECO:0000256" key="3">
    <source>
        <dbReference type="ARBA" id="ARBA00022553"/>
    </source>
</evidence>
<evidence type="ECO:0000256" key="6">
    <source>
        <dbReference type="ARBA" id="ARBA00022777"/>
    </source>
</evidence>
<feature type="transmembrane region" description="Helical" evidence="11">
    <location>
        <begin position="407"/>
        <end position="427"/>
    </location>
</feature>
<dbReference type="GO" id="GO:0005524">
    <property type="term" value="F:ATP binding"/>
    <property type="evidence" value="ECO:0007669"/>
    <property type="project" value="UniProtKB-KW"/>
</dbReference>
<keyword evidence="8" id="KW-0902">Two-component regulatory system</keyword>
<keyword evidence="10" id="KW-0175">Coiled coil</keyword>
<dbReference type="GO" id="GO:0016020">
    <property type="term" value="C:membrane"/>
    <property type="evidence" value="ECO:0007669"/>
    <property type="project" value="InterPro"/>
</dbReference>
<dbReference type="EMBL" id="BMJW01000001">
    <property type="protein sequence ID" value="GGG91139.1"/>
    <property type="molecule type" value="Genomic_DNA"/>
</dbReference>
<dbReference type="PROSITE" id="PS50005">
    <property type="entry name" value="TPR"/>
    <property type="match status" value="2"/>
</dbReference>
<dbReference type="InterPro" id="IPR050482">
    <property type="entry name" value="Sensor_HK_TwoCompSys"/>
</dbReference>
<feature type="coiled-coil region" evidence="10">
    <location>
        <begin position="365"/>
        <end position="392"/>
    </location>
</feature>
<dbReference type="CDD" id="cd16917">
    <property type="entry name" value="HATPase_UhpB-NarQ-NarX-like"/>
    <property type="match status" value="1"/>
</dbReference>
<dbReference type="Gene3D" id="1.25.40.10">
    <property type="entry name" value="Tetratricopeptide repeat domain"/>
    <property type="match status" value="3"/>
</dbReference>
<dbReference type="PROSITE" id="PS50109">
    <property type="entry name" value="HIS_KIN"/>
    <property type="match status" value="1"/>
</dbReference>
<dbReference type="AlphaFoldDB" id="A0A917HUW1"/>
<dbReference type="PANTHER" id="PTHR24421:SF10">
    <property type="entry name" value="NITRATE_NITRITE SENSOR PROTEIN NARQ"/>
    <property type="match status" value="1"/>
</dbReference>
<dbReference type="PANTHER" id="PTHR24421">
    <property type="entry name" value="NITRATE/NITRITE SENSOR PROTEIN NARX-RELATED"/>
    <property type="match status" value="1"/>
</dbReference>
<dbReference type="GO" id="GO:0000155">
    <property type="term" value="F:phosphorelay sensor kinase activity"/>
    <property type="evidence" value="ECO:0007669"/>
    <property type="project" value="InterPro"/>
</dbReference>
<feature type="repeat" description="TPR" evidence="9">
    <location>
        <begin position="250"/>
        <end position="283"/>
    </location>
</feature>
<keyword evidence="11" id="KW-0472">Membrane</keyword>
<dbReference type="Gene3D" id="1.20.5.1930">
    <property type="match status" value="1"/>
</dbReference>
<feature type="domain" description="Histidine kinase" evidence="12">
    <location>
        <begin position="466"/>
        <end position="656"/>
    </location>
</feature>
<accession>A0A917HUW1</accession>
<comment type="caution">
    <text evidence="13">The sequence shown here is derived from an EMBL/GenBank/DDBJ whole genome shotgun (WGS) entry which is preliminary data.</text>
</comment>
<dbReference type="SMART" id="SM00028">
    <property type="entry name" value="TPR"/>
    <property type="match status" value="5"/>
</dbReference>
<feature type="repeat" description="TPR" evidence="9">
    <location>
        <begin position="90"/>
        <end position="123"/>
    </location>
</feature>
<keyword evidence="7" id="KW-0067">ATP-binding</keyword>
<evidence type="ECO:0000256" key="10">
    <source>
        <dbReference type="SAM" id="Coils"/>
    </source>
</evidence>
<dbReference type="SUPFAM" id="SSF55874">
    <property type="entry name" value="ATPase domain of HSP90 chaperone/DNA topoisomerase II/histidine kinase"/>
    <property type="match status" value="1"/>
</dbReference>
<dbReference type="Gene3D" id="3.30.565.10">
    <property type="entry name" value="Histidine kinase-like ATPase, C-terminal domain"/>
    <property type="match status" value="1"/>
</dbReference>
<dbReference type="Pfam" id="PF13424">
    <property type="entry name" value="TPR_12"/>
    <property type="match status" value="1"/>
</dbReference>
<dbReference type="SMART" id="SM00387">
    <property type="entry name" value="HATPase_c"/>
    <property type="match status" value="1"/>
</dbReference>
<evidence type="ECO:0000256" key="11">
    <source>
        <dbReference type="SAM" id="Phobius"/>
    </source>
</evidence>
<keyword evidence="4" id="KW-0808">Transferase</keyword>
<evidence type="ECO:0000313" key="13">
    <source>
        <dbReference type="EMBL" id="GGG91139.1"/>
    </source>
</evidence>
<name>A0A917HUW1_9FLAO</name>
<reference evidence="13" key="2">
    <citation type="submission" date="2020-09" db="EMBL/GenBank/DDBJ databases">
        <authorList>
            <person name="Sun Q."/>
            <person name="Zhou Y."/>
        </authorList>
    </citation>
    <scope>NUCLEOTIDE SEQUENCE</scope>
    <source>
        <strain evidence="13">CGMCC 1.15763</strain>
    </source>
</reference>
<keyword evidence="6 13" id="KW-0418">Kinase</keyword>
<reference evidence="13" key="1">
    <citation type="journal article" date="2014" name="Int. J. Syst. Evol. Microbiol.">
        <title>Complete genome sequence of Corynebacterium casei LMG S-19264T (=DSM 44701T), isolated from a smear-ripened cheese.</title>
        <authorList>
            <consortium name="US DOE Joint Genome Institute (JGI-PGF)"/>
            <person name="Walter F."/>
            <person name="Albersmeier A."/>
            <person name="Kalinowski J."/>
            <person name="Ruckert C."/>
        </authorList>
    </citation>
    <scope>NUCLEOTIDE SEQUENCE</scope>
    <source>
        <strain evidence="13">CGMCC 1.15763</strain>
    </source>
</reference>
<dbReference type="Pfam" id="PF02518">
    <property type="entry name" value="HATPase_c"/>
    <property type="match status" value="1"/>
</dbReference>
<evidence type="ECO:0000256" key="8">
    <source>
        <dbReference type="ARBA" id="ARBA00023012"/>
    </source>
</evidence>
<dbReference type="Pfam" id="PF13181">
    <property type="entry name" value="TPR_8"/>
    <property type="match status" value="1"/>
</dbReference>
<evidence type="ECO:0000256" key="2">
    <source>
        <dbReference type="ARBA" id="ARBA00012438"/>
    </source>
</evidence>
<keyword evidence="14" id="KW-1185">Reference proteome</keyword>
<keyword evidence="11" id="KW-1133">Transmembrane helix</keyword>
<evidence type="ECO:0000256" key="5">
    <source>
        <dbReference type="ARBA" id="ARBA00022741"/>
    </source>
</evidence>
<evidence type="ECO:0000256" key="9">
    <source>
        <dbReference type="PROSITE-ProRule" id="PRU00339"/>
    </source>
</evidence>
<organism evidence="13 14">
    <name type="scientific">Polaribacter pacificus</name>
    <dbReference type="NCBI Taxonomy" id="1775173"/>
    <lineage>
        <taxon>Bacteria</taxon>
        <taxon>Pseudomonadati</taxon>
        <taxon>Bacteroidota</taxon>
        <taxon>Flavobacteriia</taxon>
        <taxon>Flavobacteriales</taxon>
        <taxon>Flavobacteriaceae</taxon>
    </lineage>
</organism>
<dbReference type="Proteomes" id="UP000633278">
    <property type="component" value="Unassembled WGS sequence"/>
</dbReference>
<proteinExistence type="predicted"/>